<organism evidence="3 4">
    <name type="scientific">Paludisphaera borealis</name>
    <dbReference type="NCBI Taxonomy" id="1387353"/>
    <lineage>
        <taxon>Bacteria</taxon>
        <taxon>Pseudomonadati</taxon>
        <taxon>Planctomycetota</taxon>
        <taxon>Planctomycetia</taxon>
        <taxon>Isosphaerales</taxon>
        <taxon>Isosphaeraceae</taxon>
        <taxon>Paludisphaera</taxon>
    </lineage>
</organism>
<evidence type="ECO:0000313" key="3">
    <source>
        <dbReference type="EMBL" id="APW61528.1"/>
    </source>
</evidence>
<dbReference type="Proteomes" id="UP000186309">
    <property type="component" value="Chromosome"/>
</dbReference>
<evidence type="ECO:0000256" key="2">
    <source>
        <dbReference type="SAM" id="Phobius"/>
    </source>
</evidence>
<sequence>MGFVIQVFLLGCFFLMTFLVVWWLRGRGFSELRPARPGTPTAGVGRSSLDISTDLSEDGRHRIQ</sequence>
<gene>
    <name evidence="3" type="ORF">BSF38_03044</name>
</gene>
<dbReference type="RefSeq" id="WP_145952146.1">
    <property type="nucleotide sequence ID" value="NZ_CP019082.1"/>
</dbReference>
<name>A0A1U7CRJ7_9BACT</name>
<dbReference type="STRING" id="1387353.BSF38_03044"/>
<keyword evidence="2" id="KW-1133">Transmembrane helix</keyword>
<feature type="region of interest" description="Disordered" evidence="1">
    <location>
        <begin position="33"/>
        <end position="64"/>
    </location>
</feature>
<evidence type="ECO:0000313" key="4">
    <source>
        <dbReference type="Proteomes" id="UP000186309"/>
    </source>
</evidence>
<reference evidence="4" key="1">
    <citation type="submission" date="2016-12" db="EMBL/GenBank/DDBJ databases">
        <title>Comparative genomics of four Isosphaeraceae planctomycetes: a common pool of plasmids and glycoside hydrolase genes.</title>
        <authorList>
            <person name="Ivanova A."/>
        </authorList>
    </citation>
    <scope>NUCLEOTIDE SEQUENCE [LARGE SCALE GENOMIC DNA]</scope>
    <source>
        <strain evidence="4">PX4</strain>
    </source>
</reference>
<keyword evidence="2" id="KW-0812">Transmembrane</keyword>
<proteinExistence type="predicted"/>
<dbReference type="KEGG" id="pbor:BSF38_03044"/>
<dbReference type="EMBL" id="CP019082">
    <property type="protein sequence ID" value="APW61528.1"/>
    <property type="molecule type" value="Genomic_DNA"/>
</dbReference>
<feature type="transmembrane region" description="Helical" evidence="2">
    <location>
        <begin position="6"/>
        <end position="24"/>
    </location>
</feature>
<accession>A0A1U7CRJ7</accession>
<protein>
    <submittedName>
        <fullName evidence="3">Uncharacterized protein</fullName>
    </submittedName>
</protein>
<keyword evidence="2" id="KW-0472">Membrane</keyword>
<keyword evidence="4" id="KW-1185">Reference proteome</keyword>
<dbReference type="AlphaFoldDB" id="A0A1U7CRJ7"/>
<evidence type="ECO:0000256" key="1">
    <source>
        <dbReference type="SAM" id="MobiDB-lite"/>
    </source>
</evidence>